<evidence type="ECO:0000256" key="8">
    <source>
        <dbReference type="SAM" id="Phobius"/>
    </source>
</evidence>
<sequence length="310" mass="35742">MHYMNHYALGIIFSVLLSSFLVACCKKFGILLDHPSERKEHREPVPLVGGVVLFIYTLYLKSNQQFTDIKKELPLYIVFIIGLIDDLVELRYYTKLLLQFFAGLFFINSYNFVFTNNMKLDVVLTLIFFITLLNAFNLVDGINGLLVGLAIIYFTFTQNYVYLPVLFVLFLFNVFNKLFMGDSGAFLIAYLLISDEQVPRELTKALVFFGYPMYEIASSFLRRLLLKKNPFKPDRFHLHHLGTKVFGNTFFLILAYSLVIGFVLLSTKEFGLFVYIGLSLLIFFFQLIIIKNNSSINGSNGVPERDKSNF</sequence>
<keyword evidence="4 8" id="KW-0812">Transmembrane</keyword>
<evidence type="ECO:0000256" key="1">
    <source>
        <dbReference type="ARBA" id="ARBA00004651"/>
    </source>
</evidence>
<reference evidence="10" key="1">
    <citation type="journal article" date="2020" name="mSystems">
        <title>Genome- and Community-Level Interaction Insights into Carbon Utilization and Element Cycling Functions of Hydrothermarchaeota in Hydrothermal Sediment.</title>
        <authorList>
            <person name="Zhou Z."/>
            <person name="Liu Y."/>
            <person name="Xu W."/>
            <person name="Pan J."/>
            <person name="Luo Z.H."/>
            <person name="Li M."/>
        </authorList>
    </citation>
    <scope>NUCLEOTIDE SEQUENCE [LARGE SCALE GENOMIC DNA]</scope>
    <source>
        <strain evidence="10">SpSt-604</strain>
        <strain evidence="9">SpSt-640</strain>
    </source>
</reference>
<comment type="cofactor">
    <cofactor evidence="7">
        <name>Mg(2+)</name>
        <dbReference type="ChEBI" id="CHEBI:18420"/>
    </cofactor>
</comment>
<evidence type="ECO:0000256" key="3">
    <source>
        <dbReference type="ARBA" id="ARBA00022679"/>
    </source>
</evidence>
<accession>A0A7C4RZB0</accession>
<dbReference type="InterPro" id="IPR000715">
    <property type="entry name" value="Glycosyl_transferase_4"/>
</dbReference>
<keyword evidence="7" id="KW-0460">Magnesium</keyword>
<dbReference type="PANTHER" id="PTHR22926:SF3">
    <property type="entry name" value="UNDECAPRENYL-PHOSPHATE ALPHA-N-ACETYLGLUCOSAMINYL 1-PHOSPHATE TRANSFERASE"/>
    <property type="match status" value="1"/>
</dbReference>
<gene>
    <name evidence="10" type="ORF">ENT72_08800</name>
    <name evidence="9" type="ORF">ENU12_09310</name>
</gene>
<feature type="binding site" evidence="7">
    <location>
        <position position="137"/>
    </location>
    <ligand>
        <name>Mg(2+)</name>
        <dbReference type="ChEBI" id="CHEBI:18420"/>
    </ligand>
</feature>
<dbReference type="GO" id="GO:0016780">
    <property type="term" value="F:phosphotransferase activity, for other substituted phosphate groups"/>
    <property type="evidence" value="ECO:0007669"/>
    <property type="project" value="InterPro"/>
</dbReference>
<dbReference type="EMBL" id="DTBH01000192">
    <property type="protein sequence ID" value="HGQ78073.1"/>
    <property type="molecule type" value="Genomic_DNA"/>
</dbReference>
<feature type="transmembrane region" description="Helical" evidence="8">
    <location>
        <begin position="73"/>
        <end position="90"/>
    </location>
</feature>
<dbReference type="GO" id="GO:0044038">
    <property type="term" value="P:cell wall macromolecule biosynthetic process"/>
    <property type="evidence" value="ECO:0007669"/>
    <property type="project" value="TreeGrafter"/>
</dbReference>
<dbReference type="AlphaFoldDB" id="A0A7C4RZB0"/>
<protein>
    <submittedName>
        <fullName evidence="10">Undecaprenyl/decaprenyl-phosphate alpha-N-acetylglucosaminyl 1-phosphate transferase</fullName>
    </submittedName>
</protein>
<proteinExistence type="predicted"/>
<evidence type="ECO:0000313" key="10">
    <source>
        <dbReference type="EMBL" id="HGU42979.1"/>
    </source>
</evidence>
<feature type="transmembrane region" description="Helical" evidence="8">
    <location>
        <begin position="96"/>
        <end position="114"/>
    </location>
</feature>
<evidence type="ECO:0000256" key="2">
    <source>
        <dbReference type="ARBA" id="ARBA00022475"/>
    </source>
</evidence>
<keyword evidence="7" id="KW-0479">Metal-binding</keyword>
<feature type="transmembrane region" description="Helical" evidence="8">
    <location>
        <begin position="272"/>
        <end position="290"/>
    </location>
</feature>
<keyword evidence="5 8" id="KW-1133">Transmembrane helix</keyword>
<dbReference type="GO" id="GO:0071555">
    <property type="term" value="P:cell wall organization"/>
    <property type="evidence" value="ECO:0007669"/>
    <property type="project" value="TreeGrafter"/>
</dbReference>
<dbReference type="GO" id="GO:0005886">
    <property type="term" value="C:plasma membrane"/>
    <property type="evidence" value="ECO:0007669"/>
    <property type="project" value="UniProtKB-SubCell"/>
</dbReference>
<dbReference type="PANTHER" id="PTHR22926">
    <property type="entry name" value="PHOSPHO-N-ACETYLMURAMOYL-PENTAPEPTIDE-TRANSFERASE"/>
    <property type="match status" value="1"/>
</dbReference>
<keyword evidence="2" id="KW-1003">Cell membrane</keyword>
<feature type="transmembrane region" description="Helical" evidence="8">
    <location>
        <begin position="160"/>
        <end position="193"/>
    </location>
</feature>
<dbReference type="Pfam" id="PF00953">
    <property type="entry name" value="Glycos_transf_4"/>
    <property type="match status" value="1"/>
</dbReference>
<dbReference type="GO" id="GO:0009103">
    <property type="term" value="P:lipopolysaccharide biosynthetic process"/>
    <property type="evidence" value="ECO:0007669"/>
    <property type="project" value="TreeGrafter"/>
</dbReference>
<organism evidence="10">
    <name type="scientific">Fervidobacterium pennivorans</name>
    <dbReference type="NCBI Taxonomy" id="93466"/>
    <lineage>
        <taxon>Bacteria</taxon>
        <taxon>Thermotogati</taxon>
        <taxon>Thermotogota</taxon>
        <taxon>Thermotogae</taxon>
        <taxon>Thermotogales</taxon>
        <taxon>Fervidobacteriaceae</taxon>
        <taxon>Fervidobacterium</taxon>
    </lineage>
</organism>
<evidence type="ECO:0000256" key="5">
    <source>
        <dbReference type="ARBA" id="ARBA00022989"/>
    </source>
</evidence>
<feature type="binding site" evidence="7">
    <location>
        <position position="182"/>
    </location>
    <ligand>
        <name>Mg(2+)</name>
        <dbReference type="ChEBI" id="CHEBI:18420"/>
    </ligand>
</feature>
<keyword evidence="3 10" id="KW-0808">Transferase</keyword>
<keyword evidence="6 8" id="KW-0472">Membrane</keyword>
<dbReference type="CDD" id="cd06853">
    <property type="entry name" value="GT_WecA_like"/>
    <property type="match status" value="1"/>
</dbReference>
<feature type="transmembrane region" description="Helical" evidence="8">
    <location>
        <begin position="126"/>
        <end position="154"/>
    </location>
</feature>
<evidence type="ECO:0000256" key="6">
    <source>
        <dbReference type="ARBA" id="ARBA00023136"/>
    </source>
</evidence>
<feature type="transmembrane region" description="Helical" evidence="8">
    <location>
        <begin position="44"/>
        <end position="61"/>
    </location>
</feature>
<comment type="subcellular location">
    <subcellularLocation>
        <location evidence="1">Cell membrane</location>
        <topology evidence="1">Multi-pass membrane protein</topology>
    </subcellularLocation>
</comment>
<evidence type="ECO:0000256" key="4">
    <source>
        <dbReference type="ARBA" id="ARBA00022692"/>
    </source>
</evidence>
<dbReference type="EMBL" id="DSZT01000285">
    <property type="protein sequence ID" value="HGU42979.1"/>
    <property type="molecule type" value="Genomic_DNA"/>
</dbReference>
<feature type="transmembrane region" description="Helical" evidence="8">
    <location>
        <begin position="245"/>
        <end position="265"/>
    </location>
</feature>
<name>A0A7C4RZB0_FERPE</name>
<evidence type="ECO:0000313" key="9">
    <source>
        <dbReference type="EMBL" id="HGQ78073.1"/>
    </source>
</evidence>
<comment type="caution">
    <text evidence="10">The sequence shown here is derived from an EMBL/GenBank/DDBJ whole genome shotgun (WGS) entry which is preliminary data.</text>
</comment>
<dbReference type="GO" id="GO:0046872">
    <property type="term" value="F:metal ion binding"/>
    <property type="evidence" value="ECO:0007669"/>
    <property type="project" value="UniProtKB-KW"/>
</dbReference>
<evidence type="ECO:0000256" key="7">
    <source>
        <dbReference type="PIRSR" id="PIRSR600715-1"/>
    </source>
</evidence>